<feature type="region of interest" description="Disordered" evidence="3">
    <location>
        <begin position="2326"/>
        <end position="2406"/>
    </location>
</feature>
<feature type="compositionally biased region" description="Polar residues" evidence="3">
    <location>
        <begin position="1048"/>
        <end position="1058"/>
    </location>
</feature>
<dbReference type="InterPro" id="IPR043504">
    <property type="entry name" value="Peptidase_S1_PA_chymotrypsin"/>
</dbReference>
<dbReference type="SMART" id="SM00020">
    <property type="entry name" value="Tryp_SPc"/>
    <property type="match status" value="1"/>
</dbReference>
<dbReference type="Pfam" id="PF18399">
    <property type="entry name" value="CLIP_SPH_Scar"/>
    <property type="match status" value="1"/>
</dbReference>
<dbReference type="InterPro" id="IPR001254">
    <property type="entry name" value="Trypsin_dom"/>
</dbReference>
<feature type="chain" id="PRO_5043619887" description="Peptidase S1 domain-containing protein" evidence="4">
    <location>
        <begin position="24"/>
        <end position="3117"/>
    </location>
</feature>
<feature type="compositionally biased region" description="Low complexity" evidence="3">
    <location>
        <begin position="2181"/>
        <end position="2197"/>
    </location>
</feature>
<feature type="signal peptide" evidence="4">
    <location>
        <begin position="1"/>
        <end position="23"/>
    </location>
</feature>
<feature type="region of interest" description="Disordered" evidence="3">
    <location>
        <begin position="2159"/>
        <end position="2198"/>
    </location>
</feature>
<feature type="compositionally biased region" description="Polar residues" evidence="3">
    <location>
        <begin position="140"/>
        <end position="160"/>
    </location>
</feature>
<evidence type="ECO:0000259" key="5">
    <source>
        <dbReference type="PROSITE" id="PS50240"/>
    </source>
</evidence>
<feature type="region of interest" description="Disordered" evidence="3">
    <location>
        <begin position="1083"/>
        <end position="1260"/>
    </location>
</feature>
<feature type="region of interest" description="Disordered" evidence="3">
    <location>
        <begin position="885"/>
        <end position="908"/>
    </location>
</feature>
<feature type="region of interest" description="Disordered" evidence="3">
    <location>
        <begin position="139"/>
        <end position="160"/>
    </location>
</feature>
<feature type="compositionally biased region" description="Low complexity" evidence="3">
    <location>
        <begin position="829"/>
        <end position="842"/>
    </location>
</feature>
<feature type="compositionally biased region" description="Pro residues" evidence="3">
    <location>
        <begin position="2343"/>
        <end position="2356"/>
    </location>
</feature>
<dbReference type="InterPro" id="IPR009003">
    <property type="entry name" value="Peptidase_S1_PA"/>
</dbReference>
<feature type="compositionally biased region" description="Polar residues" evidence="3">
    <location>
        <begin position="733"/>
        <end position="743"/>
    </location>
</feature>
<gene>
    <name evidence="6" type="ORF">NQ315_013715</name>
</gene>
<dbReference type="InterPro" id="IPR051487">
    <property type="entry name" value="Ser/Thr_Proteases_Immune/Dev"/>
</dbReference>
<dbReference type="GO" id="GO:0004252">
    <property type="term" value="F:serine-type endopeptidase activity"/>
    <property type="evidence" value="ECO:0007669"/>
    <property type="project" value="InterPro"/>
</dbReference>
<feature type="region of interest" description="Disordered" evidence="3">
    <location>
        <begin position="1774"/>
        <end position="1799"/>
    </location>
</feature>
<feature type="region of interest" description="Disordered" evidence="3">
    <location>
        <begin position="504"/>
        <end position="622"/>
    </location>
</feature>
<dbReference type="GO" id="GO:0006508">
    <property type="term" value="P:proteolysis"/>
    <property type="evidence" value="ECO:0007669"/>
    <property type="project" value="InterPro"/>
</dbReference>
<dbReference type="SUPFAM" id="SSF57184">
    <property type="entry name" value="Growth factor receptor domain"/>
    <property type="match status" value="1"/>
</dbReference>
<feature type="compositionally biased region" description="Low complexity" evidence="3">
    <location>
        <begin position="2551"/>
        <end position="2563"/>
    </location>
</feature>
<dbReference type="Proteomes" id="UP001159042">
    <property type="component" value="Unassembled WGS sequence"/>
</dbReference>
<evidence type="ECO:0000313" key="7">
    <source>
        <dbReference type="Proteomes" id="UP001159042"/>
    </source>
</evidence>
<keyword evidence="4" id="KW-0732">Signal</keyword>
<feature type="domain" description="Peptidase S1" evidence="5">
    <location>
        <begin position="2829"/>
        <end position="3098"/>
    </location>
</feature>
<feature type="compositionally biased region" description="Polar residues" evidence="3">
    <location>
        <begin position="1207"/>
        <end position="1224"/>
    </location>
</feature>
<feature type="compositionally biased region" description="Low complexity" evidence="3">
    <location>
        <begin position="2159"/>
        <end position="2169"/>
    </location>
</feature>
<feature type="compositionally biased region" description="Low complexity" evidence="3">
    <location>
        <begin position="2368"/>
        <end position="2382"/>
    </location>
</feature>
<dbReference type="FunFam" id="2.40.10.10:FF:000413">
    <property type="entry name" value="Serine protease H164"/>
    <property type="match status" value="1"/>
</dbReference>
<feature type="compositionally biased region" description="Polar residues" evidence="3">
    <location>
        <begin position="2326"/>
        <end position="2342"/>
    </location>
</feature>
<dbReference type="EMBL" id="JANEYG010000011">
    <property type="protein sequence ID" value="KAJ8921243.1"/>
    <property type="molecule type" value="Genomic_DNA"/>
</dbReference>
<feature type="region of interest" description="Disordered" evidence="3">
    <location>
        <begin position="2220"/>
        <end position="2252"/>
    </location>
</feature>
<feature type="region of interest" description="Disordered" evidence="3">
    <location>
        <begin position="1848"/>
        <end position="1873"/>
    </location>
</feature>
<evidence type="ECO:0000256" key="2">
    <source>
        <dbReference type="ARBA" id="ARBA00024195"/>
    </source>
</evidence>
<feature type="compositionally biased region" description="Low complexity" evidence="3">
    <location>
        <begin position="983"/>
        <end position="995"/>
    </location>
</feature>
<protein>
    <recommendedName>
        <fullName evidence="5">Peptidase S1 domain-containing protein</fullName>
    </recommendedName>
</protein>
<organism evidence="6 7">
    <name type="scientific">Exocentrus adspersus</name>
    <dbReference type="NCBI Taxonomy" id="1586481"/>
    <lineage>
        <taxon>Eukaryota</taxon>
        <taxon>Metazoa</taxon>
        <taxon>Ecdysozoa</taxon>
        <taxon>Arthropoda</taxon>
        <taxon>Hexapoda</taxon>
        <taxon>Insecta</taxon>
        <taxon>Pterygota</taxon>
        <taxon>Neoptera</taxon>
        <taxon>Endopterygota</taxon>
        <taxon>Coleoptera</taxon>
        <taxon>Polyphaga</taxon>
        <taxon>Cucujiformia</taxon>
        <taxon>Chrysomeloidea</taxon>
        <taxon>Cerambycidae</taxon>
        <taxon>Lamiinae</taxon>
        <taxon>Acanthocinini</taxon>
        <taxon>Exocentrus</taxon>
    </lineage>
</organism>
<reference evidence="6 7" key="1">
    <citation type="journal article" date="2023" name="Insect Mol. Biol.">
        <title>Genome sequencing provides insights into the evolution of gene families encoding plant cell wall-degrading enzymes in longhorned beetles.</title>
        <authorList>
            <person name="Shin N.R."/>
            <person name="Okamura Y."/>
            <person name="Kirsch R."/>
            <person name="Pauchet Y."/>
        </authorList>
    </citation>
    <scope>NUCLEOTIDE SEQUENCE [LARGE SCALE GENOMIC DNA]</scope>
    <source>
        <strain evidence="6">EAD_L_NR</strain>
    </source>
</reference>
<feature type="compositionally biased region" description="Polar residues" evidence="3">
    <location>
        <begin position="885"/>
        <end position="903"/>
    </location>
</feature>
<dbReference type="PANTHER" id="PTHR24256">
    <property type="entry name" value="TRYPTASE-RELATED"/>
    <property type="match status" value="1"/>
</dbReference>
<dbReference type="InterPro" id="IPR009030">
    <property type="entry name" value="Growth_fac_rcpt_cys_sf"/>
</dbReference>
<feature type="compositionally biased region" description="Polar residues" evidence="3">
    <location>
        <begin position="927"/>
        <end position="973"/>
    </location>
</feature>
<feature type="compositionally biased region" description="Pro residues" evidence="3">
    <location>
        <begin position="506"/>
        <end position="515"/>
    </location>
</feature>
<feature type="compositionally biased region" description="Polar residues" evidence="3">
    <location>
        <begin position="578"/>
        <end position="613"/>
    </location>
</feature>
<feature type="compositionally biased region" description="Polar residues" evidence="3">
    <location>
        <begin position="2517"/>
        <end position="2535"/>
    </location>
</feature>
<feature type="region of interest" description="Disordered" evidence="3">
    <location>
        <begin position="733"/>
        <end position="864"/>
    </location>
</feature>
<feature type="compositionally biased region" description="Polar residues" evidence="3">
    <location>
        <begin position="753"/>
        <end position="775"/>
    </location>
</feature>
<dbReference type="InterPro" id="IPR040973">
    <property type="entry name" value="CLIP_SPH_Scar"/>
</dbReference>
<feature type="compositionally biased region" description="Low complexity" evidence="3">
    <location>
        <begin position="2222"/>
        <end position="2244"/>
    </location>
</feature>
<accession>A0AAV8W476</accession>
<feature type="compositionally biased region" description="Polar residues" evidence="3">
    <location>
        <begin position="1125"/>
        <end position="1146"/>
    </location>
</feature>
<dbReference type="Pfam" id="PF00089">
    <property type="entry name" value="Trypsin"/>
    <property type="match status" value="1"/>
</dbReference>
<comment type="similarity">
    <text evidence="2">Belongs to the peptidase S1 family. CLIP subfamily.</text>
</comment>
<dbReference type="SUPFAM" id="SSF50494">
    <property type="entry name" value="Trypsin-like serine proteases"/>
    <property type="match status" value="1"/>
</dbReference>
<keyword evidence="7" id="KW-1185">Reference proteome</keyword>
<evidence type="ECO:0000256" key="4">
    <source>
        <dbReference type="SAM" id="SignalP"/>
    </source>
</evidence>
<feature type="compositionally biased region" description="Polar residues" evidence="3">
    <location>
        <begin position="1159"/>
        <end position="1200"/>
    </location>
</feature>
<feature type="compositionally biased region" description="Polar residues" evidence="3">
    <location>
        <begin position="803"/>
        <end position="820"/>
    </location>
</feature>
<keyword evidence="1" id="KW-1015">Disulfide bond</keyword>
<dbReference type="CDD" id="cd00190">
    <property type="entry name" value="Tryp_SPc"/>
    <property type="match status" value="1"/>
</dbReference>
<evidence type="ECO:0000256" key="3">
    <source>
        <dbReference type="SAM" id="MobiDB-lite"/>
    </source>
</evidence>
<comment type="caution">
    <text evidence="6">The sequence shown here is derived from an EMBL/GenBank/DDBJ whole genome shotgun (WGS) entry which is preliminary data.</text>
</comment>
<feature type="region of interest" description="Disordered" evidence="3">
    <location>
        <begin position="927"/>
        <end position="1065"/>
    </location>
</feature>
<feature type="compositionally biased region" description="Polar residues" evidence="3">
    <location>
        <begin position="1779"/>
        <end position="1799"/>
    </location>
</feature>
<feature type="region of interest" description="Disordered" evidence="3">
    <location>
        <begin position="2510"/>
        <end position="2621"/>
    </location>
</feature>
<sequence length="3117" mass="329828">MECCRPLNLVHFYHYIFLLLVESIPEGEKTFIPKLANTSGDIGPRVVQLIQYCDPSMAGTERVQYCNVNTEVCCRLTNNIVLPNISGKTSLPSTINGLADVTAGKSSVTGSSYKFSGSAGSSPGQIQVLTDQYDDVKPQVYNNGESGSHHTASSNKTTRDVTLSGNFGFPGTIDYSGVEFPSDVRFASTIRGPAYLPPLGGPTPPSSTPDLIAPSQPTIITYQPSIITTPRPIQTTRNTCPPGTILTPSGLCETLSTPIPPCPFGTIRTPDGNCEAAVISTTPRPCPPGTILTALGSCEAPRTPTPACPYGTILTPDGSCARPVPLPSPSPTPACPFGTIQKLDGTCERLSISTTIRPSPSPSPRPCPAGTFLTATGICEAPRSTLSCPIGTIRAIDGTCISAVTPTTPLPCPPGTILTAIRTCESAITPTPRPACPPGTIQTPSGICEQPIVSSTTVGYPSPCPPGTFRTLTGLCERLIATTARPECPPGTYLTPLGICETPLRPSTPKPPPRPFQTTVSRDYLPPVTPTQYVPSVTQKSFQPSITTEKPFRPPVTQKQPSITPYKPSITPPKPFQPSVTPQTPTETTKPYYPQFSTSRPSQPSLTTLRPYQPSSPKPNPFLPTQKDVTSSVTCLPGQIQSPSGCIYTTKSKADSCLPGQRLSITGLCEYPASTTGYEYPKPTATTSPCGPGSCIYPTKSTTRPNQSTARSCLPGQRLTFSGVCEPITTNSIEYTPPTTTQPGAACGRGPQITETTSNPQFSSQVTCKTGQVPSPTGYGCIYPSPSSTTRPSTQRYDYPRPTSKSQVSSQPCPNGQVPSPSGYGCVYPSSSTTIRPDSSSRGYDYPKPTYKPQAPSQEPCRLGQVPSPSGYGCVYPSSTIRPLTSSQGYDYPRPTSSPQFPSQPVCGPGQIPSPSGYGCIYPSSTTTSSQGYSHSQPYYTTGAVTSTQGLPQTTPRPDLSSKPSCGSGQVPSPSGYGCIYPSSSSTTRPISTQSHGYPHLTSTSQSPSKPSCQPGQIPSSSGYGCVYPSSTTIRPDSFSGYDYPKPTSKSESPSQQPCRFGQVPSPSGYGCVYTSSTTKPVASTQGYNYPKPTFRPQLPSQPTCAPGQILSPTGRDCIYPPSPTTDRIATPTQGYDYSQPTSRPDISSKPLCRPGQVVSPSGDTCIYPSSPTTFKPVSSSQGYDNFRPTSKPNVPSQSFCRPGQVPSPSGSGCVYPSSSTSRRPQFPGKPDCQPGELPSPSGYGCISSQTTSKPIGSSRGYDYAKPATPFCKPGQIVSPTGSCIYPSDTTYSTSPKQPCRPGQVPKPEGIGCEYPKTTKPNFPNAVTKPPCPFGTKLSPGTNECLTGSISYETPRPTTPSSCPTGQVLSPSGICTTQTQDSCRPGQIKSASGVCIYPSDTTTTLQPTDRPACKPGQILSFGTCVYPSQTTPASSQIKCASGQTPSSSGSCIPNTIGQQPTPTPQCSPGQIPSASGYGCIYPAKNTSRPLTCLPGQIPSTSGISCEYPNKVKLPVVTEPTKSCPFGTRLSSVTNECLTSTSKSPGYNYPKPSTPFISESQNTQRPPISRQCPRGQILSSSGLCVYSSAPTSTTPACGPGQILSDAGTCIYPTTKSSSVCGFGQILSPSGSCVYPSQSTPKPIPNVSTGYEYSKPTTSGNGYTHDVTTTSPNTNRCGTGQILSATGSCVYSSRPTTGPQVSSTVSCLEGQILSSGICTYPASTRPQPGETKLCKPGQILSESGTCYYPAKSSSTPSCLPGQVLSSTGVCIYPSQPVPQRKPTTPSLPGYSPETTSTPSISNQCAPGQTLSENGVCIFQTSSRIPCKAGQKISETGTCYYPPQPTSRPVATVPTGYKYPKPSTPFEPSRSTTNRECGPGQILSSSGICIYPSSQTSIPRTTLKESCKPGQLLSNTGTCYYPSTSEKSCGPGQVLSSTGSCVYPIKSTPQPFSTTSIGYKYSQPSVPFPSSYPTQTTIRPTTQCGPGQILLPSGICSYSSTQTTRPDGGYRPSCPPGQEISESGECSYPKIPSSKSPCSPGQILSFGSCVYPSQPTLKPTVQTTTGYDYSRPSTTRVPNYTGRVTTKPGTDITCGVGQILSSTGLCIYATTRPQISQKPSCRPGQELSESGTCFYPARPSPKPTCGPGQILSPFGSCIYPSSTTEQTPTTSSGYEYSKPSTPFQTSYPSQTTAQPSPSQQCRLGQILSPSGVCIYPASRTTPALPGFSSTPSRRPTSPSPDYSTPATVVPSTGRQCNPGQVLSEFGTCIYQPKPGTYPYPSPSPTASTSIPSPKPCGPGQVLSPEGRCTYISTPRPLCQPGQVLTPSGTCVSRSTPRPQLISSTPGLPPASPKQCPPGSKPSAFGSGCEYPRPTAPTKTTTETFTGYRYPKPDKPFESQRQCPPGKTLSSSGICESFPLLTATPRYETNNINQRPCPPGSKLGPSGVCQLISSQPSQPIDSENAVTCPIGTIKTLSGLCERTTTPSPQQCPFGTRLSPTGSCEITSSTFNPPISDKSCPPGTTKTKLGSCEPSPSSPNLCPPGSYKTPNGDCKSSLSSTTNPSSPTQRTIACPPGSSPSPSGICQYPSPTPFPGRPSDTNNQITPSYPTKKPYRPSLPPSSGYYYETPTPTFGYPSSTLIPNSNVINNQYVLPPTTPKYLPPPPPDRYSEVELNKGNVGSRIKDTIRLPDRRPTTERPDNNVESVNNINVLVPSTRLPFIPELNNEPPVGCAAALKCVQEIYCTAEGVVSPVPVVLTKDQELLRVPTTECRDIETGIIGKCCRDPNYKDPWPSANLVNGVDDGQYKENNFYGQQNILGTNRLVRASNSTRPITRGSRNVPKNSKPSQPSQSCGERNKNTQPEGPGPIDANFAEYPWQAMILRDSNRSLLCGGAIIRRNAVLTTAHCLEGLETSDVLIKGGEWKLGIDEEPLPFQIVKVGVILRHPEYVPGSYKNDLAVLVLRENLRPAKNVGPICLPSGTDQAPKSNCVATGWGKRILQLHAKGAIMHHTNVNVMDSRECQQTLEQNFPGFVQDNYGSSTFCGKADIDHCKVDYGSALACADSQGHYTLAGIYTWDTGCKSENQIGGYIAPDVNWIESTLAKSIKELKMIERQYLLKTSV</sequence>
<feature type="compositionally biased region" description="Polar residues" evidence="3">
    <location>
        <begin position="1001"/>
        <end position="1035"/>
    </location>
</feature>
<feature type="region of interest" description="Disordered" evidence="3">
    <location>
        <begin position="2276"/>
        <end position="2295"/>
    </location>
</feature>
<dbReference type="PROSITE" id="PS50240">
    <property type="entry name" value="TRYPSIN_DOM"/>
    <property type="match status" value="1"/>
</dbReference>
<feature type="compositionally biased region" description="Low complexity" evidence="3">
    <location>
        <begin position="2837"/>
        <end position="2848"/>
    </location>
</feature>
<evidence type="ECO:0000313" key="6">
    <source>
        <dbReference type="EMBL" id="KAJ8921243.1"/>
    </source>
</evidence>
<feature type="compositionally biased region" description="Polar residues" evidence="3">
    <location>
        <begin position="2594"/>
        <end position="2604"/>
    </location>
</feature>
<feature type="compositionally biased region" description="Polar residues" evidence="3">
    <location>
        <begin position="1247"/>
        <end position="1256"/>
    </location>
</feature>
<feature type="region of interest" description="Disordered" evidence="3">
    <location>
        <begin position="2819"/>
        <end position="2865"/>
    </location>
</feature>
<feature type="compositionally biased region" description="Low complexity" evidence="3">
    <location>
        <begin position="784"/>
        <end position="794"/>
    </location>
</feature>
<name>A0AAV8W476_9CUCU</name>
<dbReference type="Gene3D" id="2.40.10.10">
    <property type="entry name" value="Trypsin-like serine proteases"/>
    <property type="match status" value="2"/>
</dbReference>
<proteinExistence type="inferred from homology"/>
<evidence type="ECO:0000256" key="1">
    <source>
        <dbReference type="ARBA" id="ARBA00023157"/>
    </source>
</evidence>
<feature type="compositionally biased region" description="Polar residues" evidence="3">
    <location>
        <begin position="530"/>
        <end position="548"/>
    </location>
</feature>